<dbReference type="InParanoid" id="A0A804NAL8"/>
<dbReference type="EnsemblPlants" id="Zm00001eb147270_T001">
    <property type="protein sequence ID" value="Zm00001eb147270_P001"/>
    <property type="gene ID" value="Zm00001eb147270"/>
</dbReference>
<evidence type="ECO:0000256" key="3">
    <source>
        <dbReference type="ARBA" id="ARBA00022741"/>
    </source>
</evidence>
<keyword evidence="7" id="KW-1185">Reference proteome</keyword>
<dbReference type="InterPro" id="IPR003008">
    <property type="entry name" value="Tubulin_FtsZ_GTPase"/>
</dbReference>
<evidence type="ECO:0000256" key="4">
    <source>
        <dbReference type="ARBA" id="ARBA00023134"/>
    </source>
</evidence>
<protein>
    <recommendedName>
        <fullName evidence="5">Tubulin/FtsZ GTPase domain-containing protein</fullName>
    </recommendedName>
</protein>
<organism evidence="6 7">
    <name type="scientific">Zea mays</name>
    <name type="common">Maize</name>
    <dbReference type="NCBI Taxonomy" id="4577"/>
    <lineage>
        <taxon>Eukaryota</taxon>
        <taxon>Viridiplantae</taxon>
        <taxon>Streptophyta</taxon>
        <taxon>Embryophyta</taxon>
        <taxon>Tracheophyta</taxon>
        <taxon>Spermatophyta</taxon>
        <taxon>Magnoliopsida</taxon>
        <taxon>Liliopsida</taxon>
        <taxon>Poales</taxon>
        <taxon>Poaceae</taxon>
        <taxon>PACMAD clade</taxon>
        <taxon>Panicoideae</taxon>
        <taxon>Andropogonodae</taxon>
        <taxon>Andropogoneae</taxon>
        <taxon>Tripsacinae</taxon>
        <taxon>Zea</taxon>
    </lineage>
</organism>
<evidence type="ECO:0000259" key="5">
    <source>
        <dbReference type="Pfam" id="PF00091"/>
    </source>
</evidence>
<dbReference type="AlphaFoldDB" id="A0A804NAL8"/>
<dbReference type="GO" id="GO:0007017">
    <property type="term" value="P:microtubule-based process"/>
    <property type="evidence" value="ECO:0007669"/>
    <property type="project" value="InterPro"/>
</dbReference>
<name>A0A804NAL8_MAIZE</name>
<evidence type="ECO:0000313" key="6">
    <source>
        <dbReference type="EnsemblPlants" id="Zm00001eb147270_P001"/>
    </source>
</evidence>
<dbReference type="Gramene" id="Zm00001eb147270_T001">
    <property type="protein sequence ID" value="Zm00001eb147270_P001"/>
    <property type="gene ID" value="Zm00001eb147270"/>
</dbReference>
<accession>A0A804NAL8</accession>
<dbReference type="Pfam" id="PF00091">
    <property type="entry name" value="Tubulin"/>
    <property type="match status" value="1"/>
</dbReference>
<proteinExistence type="inferred from homology"/>
<comment type="similarity">
    <text evidence="1">Belongs to the tubulin family.</text>
</comment>
<keyword evidence="4" id="KW-0342">GTP-binding</keyword>
<reference evidence="6" key="3">
    <citation type="submission" date="2021-05" db="UniProtKB">
        <authorList>
            <consortium name="EnsemblPlants"/>
        </authorList>
    </citation>
    <scope>IDENTIFICATION</scope>
    <source>
        <strain evidence="6">cv. B73</strain>
    </source>
</reference>
<evidence type="ECO:0000313" key="7">
    <source>
        <dbReference type="Proteomes" id="UP000007305"/>
    </source>
</evidence>
<reference evidence="7" key="1">
    <citation type="submission" date="2015-12" db="EMBL/GenBank/DDBJ databases">
        <title>Update maize B73 reference genome by single molecule sequencing technologies.</title>
        <authorList>
            <consortium name="Maize Genome Sequencing Project"/>
            <person name="Ware D."/>
        </authorList>
    </citation>
    <scope>NUCLEOTIDE SEQUENCE [LARGE SCALE GENOMIC DNA]</scope>
    <source>
        <strain evidence="7">cv. B73</strain>
    </source>
</reference>
<dbReference type="GO" id="GO:0005525">
    <property type="term" value="F:GTP binding"/>
    <property type="evidence" value="ECO:0007669"/>
    <property type="project" value="UniProtKB-KW"/>
</dbReference>
<dbReference type="PANTHER" id="PTHR33167">
    <property type="entry name" value="TRANSCRIPTION FACTOR, PUTATIVE (DUF863)-RELATED"/>
    <property type="match status" value="1"/>
</dbReference>
<dbReference type="InterPro" id="IPR000217">
    <property type="entry name" value="Tubulin"/>
</dbReference>
<keyword evidence="3" id="KW-0547">Nucleotide-binding</keyword>
<dbReference type="Proteomes" id="UP000007305">
    <property type="component" value="Chromosome 3"/>
</dbReference>
<evidence type="ECO:0000256" key="2">
    <source>
        <dbReference type="ARBA" id="ARBA00022701"/>
    </source>
</evidence>
<dbReference type="PANTHER" id="PTHR33167:SF61">
    <property type="entry name" value="OS06G0694400 PROTEIN"/>
    <property type="match status" value="1"/>
</dbReference>
<reference evidence="6" key="2">
    <citation type="submission" date="2019-07" db="EMBL/GenBank/DDBJ databases">
        <authorList>
            <person name="Seetharam A."/>
            <person name="Woodhouse M."/>
            <person name="Cannon E."/>
        </authorList>
    </citation>
    <scope>NUCLEOTIDE SEQUENCE [LARGE SCALE GENOMIC DNA]</scope>
    <source>
        <strain evidence="6">cv. B73</strain>
    </source>
</reference>
<evidence type="ECO:0000256" key="1">
    <source>
        <dbReference type="ARBA" id="ARBA00009636"/>
    </source>
</evidence>
<keyword evidence="2" id="KW-0493">Microtubule</keyword>
<dbReference type="SUPFAM" id="SSF52490">
    <property type="entry name" value="Tubulin nucleotide-binding domain-like"/>
    <property type="match status" value="1"/>
</dbReference>
<sequence>MDEQCKQDSKDSIRRTIVKHGKVFRQQVHELHRLYHVQKTLMAECDSHRSLLIDLEPRVINGIQNSEHRNLYNHENIFVVEHGGGAGNNWASGYHQGEQVVDDIMDMVDREADGSDSFEFGSVLVVDKEYILFVFICRRYGLQQMHGHFDTLDKTSLQSTGRVRTINVQGMGPRLRA</sequence>
<dbReference type="Gene3D" id="3.40.50.1440">
    <property type="entry name" value="Tubulin/FtsZ, GTPase domain"/>
    <property type="match status" value="1"/>
</dbReference>
<feature type="domain" description="Tubulin/FtsZ GTPase" evidence="5">
    <location>
        <begin position="44"/>
        <end position="119"/>
    </location>
</feature>
<dbReference type="GO" id="GO:0005874">
    <property type="term" value="C:microtubule"/>
    <property type="evidence" value="ECO:0007669"/>
    <property type="project" value="UniProtKB-KW"/>
</dbReference>
<dbReference type="InterPro" id="IPR036525">
    <property type="entry name" value="Tubulin/FtsZ_GTPase_sf"/>
</dbReference>
<dbReference type="PRINTS" id="PR01161">
    <property type="entry name" value="TUBULIN"/>
</dbReference>